<reference evidence="1 2" key="1">
    <citation type="submission" date="2017-02" db="EMBL/GenBank/DDBJ databases">
        <authorList>
            <person name="Peterson S.W."/>
        </authorList>
    </citation>
    <scope>NUCLEOTIDE SEQUENCE [LARGE SCALE GENOMIC DNA]</scope>
    <source>
        <strain evidence="1 2">ATCC 43854</strain>
    </source>
</reference>
<proteinExistence type="predicted"/>
<dbReference type="STRING" id="28122.SAMN02745108_02824"/>
<dbReference type="AlphaFoldDB" id="A0A1T4RS33"/>
<evidence type="ECO:0000313" key="2">
    <source>
        <dbReference type="Proteomes" id="UP000190449"/>
    </source>
</evidence>
<evidence type="ECO:0000313" key="1">
    <source>
        <dbReference type="EMBL" id="SKA18789.1"/>
    </source>
</evidence>
<dbReference type="Proteomes" id="UP000190449">
    <property type="component" value="Unassembled WGS sequence"/>
</dbReference>
<accession>A0A1T4RS33</accession>
<protein>
    <submittedName>
        <fullName evidence="1">Uncharacterized protein</fullName>
    </submittedName>
</protein>
<gene>
    <name evidence="1" type="ORF">SAMN02745108_02824</name>
</gene>
<sequence length="52" mass="5956">MKKTIAVKFPLEMQSFFDGIRKNRIKKILPSTNTAIAIDAVKNLYAQECNKK</sequence>
<dbReference type="EMBL" id="FUWU01000085">
    <property type="protein sequence ID" value="SKA18789.1"/>
    <property type="molecule type" value="Genomic_DNA"/>
</dbReference>
<dbReference type="RefSeq" id="WP_158222215.1">
    <property type="nucleotide sequence ID" value="NZ_FUWU01000085.1"/>
</dbReference>
<name>A0A1T4RS33_9BACT</name>
<organism evidence="1 2">
    <name type="scientific">Fibrobacter intestinalis</name>
    <dbReference type="NCBI Taxonomy" id="28122"/>
    <lineage>
        <taxon>Bacteria</taxon>
        <taxon>Pseudomonadati</taxon>
        <taxon>Fibrobacterota</taxon>
        <taxon>Fibrobacteria</taxon>
        <taxon>Fibrobacterales</taxon>
        <taxon>Fibrobacteraceae</taxon>
        <taxon>Fibrobacter</taxon>
    </lineage>
</organism>